<keyword evidence="3 8" id="KW-0240">DNA-directed RNA polymerase</keyword>
<name>A0A2V0P3N0_9CHLO</name>
<keyword evidence="9" id="KW-1185">Reference proteome</keyword>
<dbReference type="GO" id="GO:0003727">
    <property type="term" value="F:single-stranded RNA binding"/>
    <property type="evidence" value="ECO:0007669"/>
    <property type="project" value="TreeGrafter"/>
</dbReference>
<dbReference type="FunCoup" id="A0A2V0P3N0">
    <property type="interactions" value="1941"/>
</dbReference>
<dbReference type="Gene3D" id="3.30.1490.120">
    <property type="entry name" value="RNA polymerase Rpb7-like, N-terminal domain"/>
    <property type="match status" value="1"/>
</dbReference>
<dbReference type="InterPro" id="IPR005576">
    <property type="entry name" value="Rpb7-like_N"/>
</dbReference>
<dbReference type="GO" id="GO:0005665">
    <property type="term" value="C:RNA polymerase II, core complex"/>
    <property type="evidence" value="ECO:0007669"/>
    <property type="project" value="TreeGrafter"/>
</dbReference>
<dbReference type="GO" id="GO:0045948">
    <property type="term" value="P:positive regulation of translational initiation"/>
    <property type="evidence" value="ECO:0007669"/>
    <property type="project" value="TreeGrafter"/>
</dbReference>
<dbReference type="GO" id="GO:0003697">
    <property type="term" value="F:single-stranded DNA binding"/>
    <property type="evidence" value="ECO:0007669"/>
    <property type="project" value="TreeGrafter"/>
</dbReference>
<accession>A0A2V0P3N0</accession>
<evidence type="ECO:0000313" key="8">
    <source>
        <dbReference type="EMBL" id="GBF94466.1"/>
    </source>
</evidence>
<dbReference type="GO" id="GO:0031369">
    <property type="term" value="F:translation initiation factor binding"/>
    <property type="evidence" value="ECO:0007669"/>
    <property type="project" value="TreeGrafter"/>
</dbReference>
<dbReference type="Pfam" id="PF00575">
    <property type="entry name" value="S1"/>
    <property type="match status" value="1"/>
</dbReference>
<dbReference type="SUPFAM" id="SSF88798">
    <property type="entry name" value="N-terminal, heterodimerisation domain of RBP7 (RpoE)"/>
    <property type="match status" value="1"/>
</dbReference>
<evidence type="ECO:0000256" key="4">
    <source>
        <dbReference type="ARBA" id="ARBA00023163"/>
    </source>
</evidence>
<dbReference type="InterPro" id="IPR012340">
    <property type="entry name" value="NA-bd_OB-fold"/>
</dbReference>
<evidence type="ECO:0000256" key="3">
    <source>
        <dbReference type="ARBA" id="ARBA00022478"/>
    </source>
</evidence>
<evidence type="ECO:0000256" key="1">
    <source>
        <dbReference type="ARBA" id="ARBA00004123"/>
    </source>
</evidence>
<dbReference type="InterPro" id="IPR003029">
    <property type="entry name" value="S1_domain"/>
</dbReference>
<evidence type="ECO:0000256" key="2">
    <source>
        <dbReference type="ARBA" id="ARBA00009307"/>
    </source>
</evidence>
<evidence type="ECO:0000259" key="6">
    <source>
        <dbReference type="Pfam" id="PF00575"/>
    </source>
</evidence>
<dbReference type="Pfam" id="PF03876">
    <property type="entry name" value="SHS2_Rpb7-N"/>
    <property type="match status" value="1"/>
</dbReference>
<evidence type="ECO:0000256" key="5">
    <source>
        <dbReference type="ARBA" id="ARBA00023242"/>
    </source>
</evidence>
<keyword evidence="5" id="KW-0539">Nucleus</keyword>
<proteinExistence type="inferred from homology"/>
<keyword evidence="4" id="KW-0804">Transcription</keyword>
<dbReference type="PANTHER" id="PTHR12709:SF4">
    <property type="entry name" value="DNA-DIRECTED RNA POLYMERASE II SUBUNIT RPB7"/>
    <property type="match status" value="1"/>
</dbReference>
<dbReference type="EMBL" id="BDRX01000052">
    <property type="protein sequence ID" value="GBF94466.1"/>
    <property type="molecule type" value="Genomic_DNA"/>
</dbReference>
<sequence length="172" mass="18905">MFFHIVIEQNVDLEPQYFGPSLRKTINTKITEKVEGTCSGQHGYIVCVTNILEVGKGKIRADGSGLATFKVSFGCVTFRPFKGEVLDCIVSSVNKMGFFAEAGPLQIFVSSHLIPEDYEYSSANDAAYVSRLDGVRIEERAEVRVRIVGVRIDAAELFCIGTVNEDFLGVIA</sequence>
<comment type="caution">
    <text evidence="8">The sequence shown here is derived from an EMBL/GenBank/DDBJ whole genome shotgun (WGS) entry which is preliminary data.</text>
</comment>
<dbReference type="AlphaFoldDB" id="A0A2V0P3N0"/>
<dbReference type="CDD" id="cd04329">
    <property type="entry name" value="RNAP_II_Rpb7_N"/>
    <property type="match status" value="1"/>
</dbReference>
<feature type="domain" description="RNA polymerase Rpb7-like N-terminal" evidence="7">
    <location>
        <begin position="9"/>
        <end position="65"/>
    </location>
</feature>
<evidence type="ECO:0000259" key="7">
    <source>
        <dbReference type="Pfam" id="PF03876"/>
    </source>
</evidence>
<dbReference type="Gene3D" id="2.40.50.140">
    <property type="entry name" value="Nucleic acid-binding proteins"/>
    <property type="match status" value="1"/>
</dbReference>
<dbReference type="OrthoDB" id="1162399at2759"/>
<dbReference type="GO" id="GO:0006367">
    <property type="term" value="P:transcription initiation at RNA polymerase II promoter"/>
    <property type="evidence" value="ECO:0007669"/>
    <property type="project" value="TreeGrafter"/>
</dbReference>
<reference evidence="8 9" key="1">
    <citation type="journal article" date="2018" name="Sci. Rep.">
        <title>Raphidocelis subcapitata (=Pseudokirchneriella subcapitata) provides an insight into genome evolution and environmental adaptations in the Sphaeropleales.</title>
        <authorList>
            <person name="Suzuki S."/>
            <person name="Yamaguchi H."/>
            <person name="Nakajima N."/>
            <person name="Kawachi M."/>
        </authorList>
    </citation>
    <scope>NUCLEOTIDE SEQUENCE [LARGE SCALE GENOMIC DNA]</scope>
    <source>
        <strain evidence="8 9">NIES-35</strain>
    </source>
</reference>
<dbReference type="InterPro" id="IPR045113">
    <property type="entry name" value="Rpb7-like"/>
</dbReference>
<dbReference type="GO" id="GO:0000932">
    <property type="term" value="C:P-body"/>
    <property type="evidence" value="ECO:0007669"/>
    <property type="project" value="TreeGrafter"/>
</dbReference>
<dbReference type="InterPro" id="IPR036898">
    <property type="entry name" value="RNA_pol_Rpb7-like_N_sf"/>
</dbReference>
<protein>
    <submittedName>
        <fullName evidence="8">DNA-directed RNA polymerase II subunit</fullName>
    </submittedName>
</protein>
<feature type="domain" description="S1 motif" evidence="6">
    <location>
        <begin position="80"/>
        <end position="145"/>
    </location>
</feature>
<dbReference type="GO" id="GO:0060213">
    <property type="term" value="P:positive regulation of nuclear-transcribed mRNA poly(A) tail shortening"/>
    <property type="evidence" value="ECO:0007669"/>
    <property type="project" value="TreeGrafter"/>
</dbReference>
<organism evidence="8 9">
    <name type="scientific">Raphidocelis subcapitata</name>
    <dbReference type="NCBI Taxonomy" id="307507"/>
    <lineage>
        <taxon>Eukaryota</taxon>
        <taxon>Viridiplantae</taxon>
        <taxon>Chlorophyta</taxon>
        <taxon>core chlorophytes</taxon>
        <taxon>Chlorophyceae</taxon>
        <taxon>CS clade</taxon>
        <taxon>Sphaeropleales</taxon>
        <taxon>Selenastraceae</taxon>
        <taxon>Raphidocelis</taxon>
    </lineage>
</organism>
<dbReference type="FunFam" id="3.30.1490.120:FF:000001">
    <property type="entry name" value="DNA-directed RNA polymerase II subunit RPB7"/>
    <property type="match status" value="1"/>
</dbReference>
<dbReference type="InParanoid" id="A0A2V0P3N0"/>
<dbReference type="STRING" id="307507.A0A2V0P3N0"/>
<dbReference type="PANTHER" id="PTHR12709">
    <property type="entry name" value="DNA-DIRECTED RNA POLYMERASE II, III"/>
    <property type="match status" value="1"/>
</dbReference>
<dbReference type="SUPFAM" id="SSF50249">
    <property type="entry name" value="Nucleic acid-binding proteins"/>
    <property type="match status" value="1"/>
</dbReference>
<comment type="subcellular location">
    <subcellularLocation>
        <location evidence="1">Nucleus</location>
    </subcellularLocation>
</comment>
<gene>
    <name evidence="8" type="ORF">Rsub_07000</name>
</gene>
<dbReference type="FunFam" id="2.40.50.140:FF:000043">
    <property type="entry name" value="DNA-directed RNA polymerase II subunit RPB7"/>
    <property type="match status" value="1"/>
</dbReference>
<comment type="similarity">
    <text evidence="2">Belongs to the eukaryotic RPB7/RPC8 RNA polymerase subunit family.</text>
</comment>
<dbReference type="Proteomes" id="UP000247498">
    <property type="component" value="Unassembled WGS sequence"/>
</dbReference>
<evidence type="ECO:0000313" key="9">
    <source>
        <dbReference type="Proteomes" id="UP000247498"/>
    </source>
</evidence>